<reference evidence="2 3" key="1">
    <citation type="journal article" date="2024" name="J Genomics">
        <title>Draft genome sequencing and assembly of Favolaschia claudopus CIRM-BRFM 2984 isolated from oak limbs.</title>
        <authorList>
            <person name="Navarro D."/>
            <person name="Drula E."/>
            <person name="Chaduli D."/>
            <person name="Cazenave R."/>
            <person name="Ahrendt S."/>
            <person name="Wang J."/>
            <person name="Lipzen A."/>
            <person name="Daum C."/>
            <person name="Barry K."/>
            <person name="Grigoriev I.V."/>
            <person name="Favel A."/>
            <person name="Rosso M.N."/>
            <person name="Martin F."/>
        </authorList>
    </citation>
    <scope>NUCLEOTIDE SEQUENCE [LARGE SCALE GENOMIC DNA]</scope>
    <source>
        <strain evidence="2 3">CIRM-BRFM 2984</strain>
    </source>
</reference>
<keyword evidence="3" id="KW-1185">Reference proteome</keyword>
<organism evidence="2 3">
    <name type="scientific">Favolaschia claudopus</name>
    <dbReference type="NCBI Taxonomy" id="2862362"/>
    <lineage>
        <taxon>Eukaryota</taxon>
        <taxon>Fungi</taxon>
        <taxon>Dikarya</taxon>
        <taxon>Basidiomycota</taxon>
        <taxon>Agaricomycotina</taxon>
        <taxon>Agaricomycetes</taxon>
        <taxon>Agaricomycetidae</taxon>
        <taxon>Agaricales</taxon>
        <taxon>Marasmiineae</taxon>
        <taxon>Mycenaceae</taxon>
        <taxon>Favolaschia</taxon>
    </lineage>
</organism>
<feature type="compositionally biased region" description="Polar residues" evidence="1">
    <location>
        <begin position="59"/>
        <end position="70"/>
    </location>
</feature>
<evidence type="ECO:0000313" key="2">
    <source>
        <dbReference type="EMBL" id="KAK6988383.1"/>
    </source>
</evidence>
<evidence type="ECO:0000313" key="3">
    <source>
        <dbReference type="Proteomes" id="UP001362999"/>
    </source>
</evidence>
<protein>
    <submittedName>
        <fullName evidence="2">Uncharacterized protein</fullName>
    </submittedName>
</protein>
<feature type="compositionally biased region" description="Basic and acidic residues" evidence="1">
    <location>
        <begin position="32"/>
        <end position="41"/>
    </location>
</feature>
<accession>A0AAV9ZQB0</accession>
<feature type="region of interest" description="Disordered" evidence="1">
    <location>
        <begin position="1"/>
        <end position="70"/>
    </location>
</feature>
<dbReference type="EMBL" id="JAWWNJ010000123">
    <property type="protein sequence ID" value="KAK6988383.1"/>
    <property type="molecule type" value="Genomic_DNA"/>
</dbReference>
<sequence length="265" mass="29142">MSSRHTTPPSDDDPLSDIYDAMAQSSPLAPSRVDKRPHSEVDQDDDEMSAPGTLPPTNPASTPQNTTAPATVNQNLVAAVARFAERKRLKAEQKAELEVFIQDLPALREAKAYGTILLRTSKVEEIVNEAPPWQPTADLLRNAANYSAGVLLSSKIRTYKGSVPTNIVIDILKKRSTDIPPGTEHNPAEWSKLTAAVQDALTQKRARFKKLIAASLNPTDKKSKEHAPKEERLNIFQLTQAFVEGTRCSSVRPHSFDARAGWTEL</sequence>
<dbReference type="AlphaFoldDB" id="A0AAV9ZQB0"/>
<proteinExistence type="predicted"/>
<name>A0AAV9ZQB0_9AGAR</name>
<gene>
    <name evidence="2" type="ORF">R3P38DRAFT_3228968</name>
</gene>
<evidence type="ECO:0000256" key="1">
    <source>
        <dbReference type="SAM" id="MobiDB-lite"/>
    </source>
</evidence>
<dbReference type="Proteomes" id="UP001362999">
    <property type="component" value="Unassembled WGS sequence"/>
</dbReference>
<comment type="caution">
    <text evidence="2">The sequence shown here is derived from an EMBL/GenBank/DDBJ whole genome shotgun (WGS) entry which is preliminary data.</text>
</comment>